<dbReference type="RefSeq" id="WP_207678196.1">
    <property type="nucleotide sequence ID" value="NZ_CP061800.1"/>
</dbReference>
<dbReference type="GO" id="GO:0016787">
    <property type="term" value="F:hydrolase activity"/>
    <property type="evidence" value="ECO:0007669"/>
    <property type="project" value="InterPro"/>
</dbReference>
<evidence type="ECO:0000259" key="2">
    <source>
        <dbReference type="PROSITE" id="PS51194"/>
    </source>
</evidence>
<dbReference type="Pfam" id="PF01503">
    <property type="entry name" value="PRA-PH"/>
    <property type="match status" value="1"/>
</dbReference>
<feature type="domain" description="Helicase C-terminal" evidence="2">
    <location>
        <begin position="563"/>
        <end position="721"/>
    </location>
</feature>
<keyword evidence="3" id="KW-0378">Hydrolase</keyword>
<evidence type="ECO:0000313" key="3">
    <source>
        <dbReference type="EMBL" id="QTA89685.1"/>
    </source>
</evidence>
<dbReference type="PROSITE" id="PS51192">
    <property type="entry name" value="HELICASE_ATP_BIND_1"/>
    <property type="match status" value="1"/>
</dbReference>
<dbReference type="Pfam" id="PF04851">
    <property type="entry name" value="ResIII"/>
    <property type="match status" value="1"/>
</dbReference>
<dbReference type="InterPro" id="IPR027417">
    <property type="entry name" value="P-loop_NTPase"/>
</dbReference>
<keyword evidence="3" id="KW-0540">Nuclease</keyword>
<dbReference type="Gene3D" id="3.30.870.10">
    <property type="entry name" value="Endonuclease Chain A"/>
    <property type="match status" value="1"/>
</dbReference>
<accession>A0A975GQA2</accession>
<dbReference type="InterPro" id="IPR001650">
    <property type="entry name" value="Helicase_C-like"/>
</dbReference>
<dbReference type="GO" id="GO:0005829">
    <property type="term" value="C:cytosol"/>
    <property type="evidence" value="ECO:0007669"/>
    <property type="project" value="TreeGrafter"/>
</dbReference>
<evidence type="ECO:0000259" key="1">
    <source>
        <dbReference type="PROSITE" id="PS51192"/>
    </source>
</evidence>
<dbReference type="EMBL" id="CP061800">
    <property type="protein sequence ID" value="QTA89685.1"/>
    <property type="molecule type" value="Genomic_DNA"/>
</dbReference>
<dbReference type="GO" id="GO:0003677">
    <property type="term" value="F:DNA binding"/>
    <property type="evidence" value="ECO:0007669"/>
    <property type="project" value="InterPro"/>
</dbReference>
<dbReference type="PROSITE" id="PS51194">
    <property type="entry name" value="HELICASE_CTER"/>
    <property type="match status" value="1"/>
</dbReference>
<dbReference type="AlphaFoldDB" id="A0A975GQA2"/>
<dbReference type="Gene3D" id="3.40.50.300">
    <property type="entry name" value="P-loop containing nucleotide triphosphate hydrolases"/>
    <property type="match status" value="2"/>
</dbReference>
<sequence>MTKKDRKNLSIIYRKLVRDKIPEIIRKHGKGASTRILDAEEFKTAVGEKILEEAYELYSQWKNDDRQEILKESADVLEIMLTALELHEFDLNDLLAKRRKRAEQRGGFTEKIFLENVGKASSERYEFQDHPAMIFSPAQKNKMVSLIKSELAQSEKAWIASAFYSPGITNLLVSDFIRFTENGGELRLLLLTMGNAVRPEYFTHLPQFVPEINLRVFHPPDVPFDQSPPDFHLKAYLFRLRNGSGSLLIGSSNFTEAGFNRNIEWNYYSHGEVNLPFDKQSPFETALAEFERYWENESVEITEAFLNAYETRWAGWQVPKPVRQEIFERTDTWGRTAPEPNDAQKEALENLGQMRDQGIDKASVIAATGVGKTYLAAFDFKQSDCKRLLFIAHRENILNRAMQSFREVLNNDDFGVILGGGNAVRGGSPSVFAMVQTLSRKAHLEKFSPHEFDYVVVDEFHHSEAASYKRILGYFKPKFFLGLTATPERTDGRDVLGLCDYNVAYEVRLLDAVNRGWLVPFQYYAVYDETDYERMTWRGTHYDEEELTQALANDTRTAIVAHNLKKFLPSSGKIKALAFCSSVVHARYTAKKLTGDHGAEAVALVGDTPELERIMAIQKLRDEKDPLEVICTVDIFNEGTDIPDLTHVLLLRPTQSFTVFLQQLGRGLRLAPDKDYLIVIDFVGNFRKAHVAPMALAGCTSAEQFFKSYKTNHRRNMGDLLPEGCFLDADTEVRRIWDDEIKRIMGRMSPDERLRALYLDIRDDLGDKSPTLTDFLANTHGADPYVFIKHFGGWLRARAACEEELPEAEARLLNTPGEAFLKYVETGLSPSKSYKMVVLLTVLNLPGMSWKSEDIAKGFLEYFLAHKDRISDYDDLAKFPEPENFPLSKVVSHISRMPLRYLSNTDKDCFIFERERGRMTSFSRWSRGTKKMLIFPAGAIN</sequence>
<keyword evidence="4" id="KW-1185">Reference proteome</keyword>
<dbReference type="InterPro" id="IPR014001">
    <property type="entry name" value="Helicase_ATP-bd"/>
</dbReference>
<dbReference type="SUPFAM" id="SSF52540">
    <property type="entry name" value="P-loop containing nucleoside triphosphate hydrolases"/>
    <property type="match status" value="1"/>
</dbReference>
<dbReference type="SMART" id="SM00490">
    <property type="entry name" value="HELICc"/>
    <property type="match status" value="1"/>
</dbReference>
<dbReference type="InterPro" id="IPR050742">
    <property type="entry name" value="Helicase_Restrict-Modif_Enz"/>
</dbReference>
<dbReference type="PANTHER" id="PTHR47396:SF1">
    <property type="entry name" value="ATP-DEPENDENT HELICASE IRC3-RELATED"/>
    <property type="match status" value="1"/>
</dbReference>
<feature type="domain" description="Helicase ATP-binding" evidence="1">
    <location>
        <begin position="364"/>
        <end position="505"/>
    </location>
</feature>
<dbReference type="GO" id="GO:0004519">
    <property type="term" value="F:endonuclease activity"/>
    <property type="evidence" value="ECO:0007669"/>
    <property type="project" value="UniProtKB-KW"/>
</dbReference>
<dbReference type="SMART" id="SM00487">
    <property type="entry name" value="DEXDc"/>
    <property type="match status" value="1"/>
</dbReference>
<dbReference type="CDD" id="cd18032">
    <property type="entry name" value="DEXHc_RE_I_III_res"/>
    <property type="match status" value="1"/>
</dbReference>
<dbReference type="GO" id="GO:0005524">
    <property type="term" value="F:ATP binding"/>
    <property type="evidence" value="ECO:0007669"/>
    <property type="project" value="InterPro"/>
</dbReference>
<dbReference type="Proteomes" id="UP000663722">
    <property type="component" value="Chromosome"/>
</dbReference>
<dbReference type="SUPFAM" id="SSF101386">
    <property type="entry name" value="all-alpha NTP pyrophosphatases"/>
    <property type="match status" value="1"/>
</dbReference>
<reference evidence="3" key="1">
    <citation type="journal article" date="2021" name="Microb. Physiol.">
        <title>Proteogenomic Insights into the Physiology of Marine, Sulfate-Reducing, Filamentous Desulfonema limicola and Desulfonema magnum.</title>
        <authorList>
            <person name="Schnaars V."/>
            <person name="Wohlbrand L."/>
            <person name="Scheve S."/>
            <person name="Hinrichs C."/>
            <person name="Reinhardt R."/>
            <person name="Rabus R."/>
        </authorList>
    </citation>
    <scope>NUCLEOTIDE SEQUENCE</scope>
    <source>
        <strain evidence="3">4be13</strain>
    </source>
</reference>
<dbReference type="CDD" id="cd18799">
    <property type="entry name" value="SF2_C_EcoAI-like"/>
    <property type="match status" value="1"/>
</dbReference>
<dbReference type="PANTHER" id="PTHR47396">
    <property type="entry name" value="TYPE I RESTRICTION ENZYME ECOKI R PROTEIN"/>
    <property type="match status" value="1"/>
</dbReference>
<evidence type="ECO:0000313" key="4">
    <source>
        <dbReference type="Proteomes" id="UP000663722"/>
    </source>
</evidence>
<dbReference type="CDD" id="cd11532">
    <property type="entry name" value="NTP-PPase_COG4997"/>
    <property type="match status" value="1"/>
</dbReference>
<dbReference type="KEGG" id="dmm:dnm_057420"/>
<name>A0A975GQA2_9BACT</name>
<keyword evidence="3" id="KW-0255">Endonuclease</keyword>
<organism evidence="3 4">
    <name type="scientific">Desulfonema magnum</name>
    <dbReference type="NCBI Taxonomy" id="45655"/>
    <lineage>
        <taxon>Bacteria</taxon>
        <taxon>Pseudomonadati</taxon>
        <taxon>Thermodesulfobacteriota</taxon>
        <taxon>Desulfobacteria</taxon>
        <taxon>Desulfobacterales</taxon>
        <taxon>Desulfococcaceae</taxon>
        <taxon>Desulfonema</taxon>
    </lineage>
</organism>
<protein>
    <submittedName>
        <fullName evidence="3">Type III endonuclease, res subunit</fullName>
    </submittedName>
</protein>
<dbReference type="InterPro" id="IPR038735">
    <property type="entry name" value="MSMEG_1276-like_NTP-PPase_dom"/>
</dbReference>
<dbReference type="InterPro" id="IPR006935">
    <property type="entry name" value="Helicase/UvrB_N"/>
</dbReference>
<dbReference type="InterPro" id="IPR021130">
    <property type="entry name" value="PRib-ATP_PPHydrolase-like"/>
</dbReference>
<gene>
    <name evidence="3" type="ORF">dnm_057420</name>
</gene>
<proteinExistence type="predicted"/>
<dbReference type="Gene3D" id="1.10.287.1080">
    <property type="entry name" value="MazG-like"/>
    <property type="match status" value="1"/>
</dbReference>
<dbReference type="Pfam" id="PF00271">
    <property type="entry name" value="Helicase_C"/>
    <property type="match status" value="1"/>
</dbReference>